<evidence type="ECO:0000313" key="4">
    <source>
        <dbReference type="Proteomes" id="UP001301769"/>
    </source>
</evidence>
<dbReference type="AlphaFoldDB" id="A0AAN6XYT3"/>
<feature type="region of interest" description="Disordered" evidence="1">
    <location>
        <begin position="69"/>
        <end position="281"/>
    </location>
</feature>
<dbReference type="PRINTS" id="PR01217">
    <property type="entry name" value="PRICHEXTENSN"/>
</dbReference>
<name>A0AAN6XYT3_9PEZI</name>
<feature type="compositionally biased region" description="Basic and acidic residues" evidence="1">
    <location>
        <begin position="135"/>
        <end position="156"/>
    </location>
</feature>
<proteinExistence type="predicted"/>
<reference evidence="3" key="1">
    <citation type="journal article" date="2023" name="Mol. Phylogenet. Evol.">
        <title>Genome-scale phylogeny and comparative genomics of the fungal order Sordariales.</title>
        <authorList>
            <person name="Hensen N."/>
            <person name="Bonometti L."/>
            <person name="Westerberg I."/>
            <person name="Brannstrom I.O."/>
            <person name="Guillou S."/>
            <person name="Cros-Aarteil S."/>
            <person name="Calhoun S."/>
            <person name="Haridas S."/>
            <person name="Kuo A."/>
            <person name="Mondo S."/>
            <person name="Pangilinan J."/>
            <person name="Riley R."/>
            <person name="LaButti K."/>
            <person name="Andreopoulos B."/>
            <person name="Lipzen A."/>
            <person name="Chen C."/>
            <person name="Yan M."/>
            <person name="Daum C."/>
            <person name="Ng V."/>
            <person name="Clum A."/>
            <person name="Steindorff A."/>
            <person name="Ohm R.A."/>
            <person name="Martin F."/>
            <person name="Silar P."/>
            <person name="Natvig D.O."/>
            <person name="Lalanne C."/>
            <person name="Gautier V."/>
            <person name="Ament-Velasquez S.L."/>
            <person name="Kruys A."/>
            <person name="Hutchinson M.I."/>
            <person name="Powell A.J."/>
            <person name="Barry K."/>
            <person name="Miller A.N."/>
            <person name="Grigoriev I.V."/>
            <person name="Debuchy R."/>
            <person name="Gladieux P."/>
            <person name="Hiltunen Thoren M."/>
            <person name="Johannesson H."/>
        </authorList>
    </citation>
    <scope>NUCLEOTIDE SEQUENCE</scope>
    <source>
        <strain evidence="3">PSN293</strain>
    </source>
</reference>
<protein>
    <submittedName>
        <fullName evidence="3">Uncharacterized protein</fullName>
    </submittedName>
</protein>
<accession>A0AAN6XYT3</accession>
<dbReference type="Proteomes" id="UP001301769">
    <property type="component" value="Unassembled WGS sequence"/>
</dbReference>
<sequence length="281" mass="29192">MKFSAFVILSAALGAYAAPILRSGEQAKDVVIDASDLGTTDLPKLAVRLPNGKPTPKRRHTSFFSHIEARGPQQAPARGGRQPAAGATAQRPAANRRPRDVGSASVEDEQDTLDDKDGTFKAGAGEESAADDEEPHFSDETEFEPEPKAVEARDPQSRPPPPPPPPLPPRPPAPRPPVRAPIPRPPRPPARAPAPPPPPRPPVRAPAAAPRPPARAPAPAPRPPVARPAAPLPPVRAPVPPSPRPPVRAPAPAPAPRPPVGGPPPPAGGNSGLRPPPPPRN</sequence>
<comment type="caution">
    <text evidence="3">The sequence shown here is derived from an EMBL/GenBank/DDBJ whole genome shotgun (WGS) entry which is preliminary data.</text>
</comment>
<feature type="chain" id="PRO_5042852223" evidence="2">
    <location>
        <begin position="18"/>
        <end position="281"/>
    </location>
</feature>
<dbReference type="EMBL" id="MU858216">
    <property type="protein sequence ID" value="KAK4209113.1"/>
    <property type="molecule type" value="Genomic_DNA"/>
</dbReference>
<evidence type="ECO:0000313" key="3">
    <source>
        <dbReference type="EMBL" id="KAK4209113.1"/>
    </source>
</evidence>
<feature type="compositionally biased region" description="Low complexity" evidence="1">
    <location>
        <begin position="70"/>
        <end position="93"/>
    </location>
</feature>
<feature type="compositionally biased region" description="Pro residues" evidence="1">
    <location>
        <begin position="157"/>
        <end position="267"/>
    </location>
</feature>
<gene>
    <name evidence="3" type="ORF">QBC37DRAFT_404661</name>
</gene>
<evidence type="ECO:0000256" key="2">
    <source>
        <dbReference type="SAM" id="SignalP"/>
    </source>
</evidence>
<evidence type="ECO:0000256" key="1">
    <source>
        <dbReference type="SAM" id="MobiDB-lite"/>
    </source>
</evidence>
<feature type="signal peptide" evidence="2">
    <location>
        <begin position="1"/>
        <end position="17"/>
    </location>
</feature>
<organism evidence="3 4">
    <name type="scientific">Rhypophila decipiens</name>
    <dbReference type="NCBI Taxonomy" id="261697"/>
    <lineage>
        <taxon>Eukaryota</taxon>
        <taxon>Fungi</taxon>
        <taxon>Dikarya</taxon>
        <taxon>Ascomycota</taxon>
        <taxon>Pezizomycotina</taxon>
        <taxon>Sordariomycetes</taxon>
        <taxon>Sordariomycetidae</taxon>
        <taxon>Sordariales</taxon>
        <taxon>Naviculisporaceae</taxon>
        <taxon>Rhypophila</taxon>
    </lineage>
</organism>
<keyword evidence="2" id="KW-0732">Signal</keyword>
<reference evidence="3" key="2">
    <citation type="submission" date="2023-05" db="EMBL/GenBank/DDBJ databases">
        <authorList>
            <consortium name="Lawrence Berkeley National Laboratory"/>
            <person name="Steindorff A."/>
            <person name="Hensen N."/>
            <person name="Bonometti L."/>
            <person name="Westerberg I."/>
            <person name="Brannstrom I.O."/>
            <person name="Guillou S."/>
            <person name="Cros-Aarteil S."/>
            <person name="Calhoun S."/>
            <person name="Haridas S."/>
            <person name="Kuo A."/>
            <person name="Mondo S."/>
            <person name="Pangilinan J."/>
            <person name="Riley R."/>
            <person name="Labutti K."/>
            <person name="Andreopoulos B."/>
            <person name="Lipzen A."/>
            <person name="Chen C."/>
            <person name="Yanf M."/>
            <person name="Daum C."/>
            <person name="Ng V."/>
            <person name="Clum A."/>
            <person name="Ohm R."/>
            <person name="Martin F."/>
            <person name="Silar P."/>
            <person name="Natvig D."/>
            <person name="Lalanne C."/>
            <person name="Gautier V."/>
            <person name="Ament-Velasquez S.L."/>
            <person name="Kruys A."/>
            <person name="Hutchinson M.I."/>
            <person name="Powell A.J."/>
            <person name="Barry K."/>
            <person name="Miller A.N."/>
            <person name="Grigoriev I.V."/>
            <person name="Debuchy R."/>
            <person name="Gladieux P."/>
            <person name="Thoren M.H."/>
            <person name="Johannesson H."/>
        </authorList>
    </citation>
    <scope>NUCLEOTIDE SEQUENCE</scope>
    <source>
        <strain evidence="3">PSN293</strain>
    </source>
</reference>
<keyword evidence="4" id="KW-1185">Reference proteome</keyword>